<dbReference type="SUPFAM" id="SSF103515">
    <property type="entry name" value="Autotransporter"/>
    <property type="match status" value="1"/>
</dbReference>
<keyword evidence="2" id="KW-1185">Reference proteome</keyword>
<dbReference type="AlphaFoldDB" id="A0A9Q5VLB0"/>
<dbReference type="RefSeq" id="WP_016211714.1">
    <property type="nucleotide sequence ID" value="NZ_PDFD01000094.1"/>
</dbReference>
<name>A0A9Q5VLB0_PISSA</name>
<evidence type="ECO:0000313" key="1">
    <source>
        <dbReference type="EMBL" id="QGO04896.1"/>
    </source>
</evidence>
<gene>
    <name evidence="1" type="ORF">Psal009_00775</name>
</gene>
<dbReference type="SMART" id="SM00869">
    <property type="entry name" value="Autotransporter"/>
    <property type="match status" value="1"/>
</dbReference>
<dbReference type="InterPro" id="IPR036709">
    <property type="entry name" value="Autotransporte_beta_dom_sf"/>
</dbReference>
<proteinExistence type="predicted"/>
<sequence>MFNSSYKLFFATTKLLWVSQVLISINAAPSNTSVIDATVSDDVTVTESGLFGSTVISRSPIDFDSNSQTSNSAGVTLQAEDTVKITVDTGTQVDPTNINVNVNLATLGVGKTLTGGRGLGPITSPTHGGGGAAVDLRVNADVYTNISIKSNATGGINAFGDDSSTGDGISGSSQSANSAVNLTIFAGSSSSNFTENTVNISGNMIGGSGGNGGNSTFVTGSGGVGTNGNNAIVANLFENTLTHFLVSGNLTGGNGGNGGSTTGSGTSGNAGDGEEAFYLSSPAKNSTVIFDIGKNANGNIIPVTVKGGSGGTSPSNPGGIGSYRAGMVLFLGDAGNIGSVTLNVHKGSTIAPGDTGVNAGMRSASLYQVPGSNIISQVNNDGSITNGIDFSSSLQADVITNNESGVISGVSYTGLGDDNLTNSGTIESIDLGFGDDIVTNLTGGEISQNLLTGAGSDIVTNSSELSGTTNLGAGDDLLEIKAGSVGSIEGGTGTDTLNIVNSVSTAYINENCEFASGFATLGSNNCSKEVAIANVETINVNSHRISINGAIENTTTLSVNQGAILYLNAIKNNQLSKAQVTQLNNMGSLYLNSDVDGAINTIGNSSLILNEKDNKARKVTTFTATINSNGIPSIQSGFYNDDGSAKLYALTATSSTINIVNSTGGSEKYINYVIDLRSEDVDQFAKNGTEYPILNGISSSNHDNLEATNFNNNISYINSSGSMVSQLPLVDFFSRPGSGDNSGSVVLVAKVKSTCDFIEDAGTGGLANLCGSIDRLSNTYSNSDENIRRRVLEKTPVLTSIPSNVNTVYLDKVLVAKQNTFRTGSSTSQSGVSTGAKAVDRFSPWIDAYAAHEKEDPVEGYDGYSHSIKGVSFGVDYNAIDKFGLFVSYSENKFSTKITGSSIKSNSYGLTLFLEKPFKTFDYYASLSYFYNDFDNERRDVSKSVNSFKSSFSNHSLLFNSKLLYNIYDQSSYSYDLTLLLDMDYIQIMGYDYQESYLNLGGQTVQSDTWHQLNFGAGFLISKRINLLNGVITPTASVRVQYSVLNDPNSMNVSSVDFPGFIQVQSANTKKIQYDLGIALKYEYKKNMEIDLEYNSIWDNSRKEVVSLVAKYRF</sequence>
<dbReference type="EMBL" id="CP038908">
    <property type="protein sequence ID" value="QGO04896.1"/>
    <property type="molecule type" value="Genomic_DNA"/>
</dbReference>
<evidence type="ECO:0000313" key="2">
    <source>
        <dbReference type="Proteomes" id="UP000422232"/>
    </source>
</evidence>
<dbReference type="Gene3D" id="2.40.128.130">
    <property type="entry name" value="Autotransporter beta-domain"/>
    <property type="match status" value="1"/>
</dbReference>
<dbReference type="Pfam" id="PF03797">
    <property type="entry name" value="Autotransporter"/>
    <property type="match status" value="1"/>
</dbReference>
<dbReference type="Proteomes" id="UP000422232">
    <property type="component" value="Chromosome"/>
</dbReference>
<reference evidence="1 2" key="1">
    <citation type="submission" date="2019-04" db="EMBL/GenBank/DDBJ databases">
        <title>Complete genome sequencing of Piscirickettsia salmonis strain Psal-009.</title>
        <authorList>
            <person name="Schober I."/>
            <person name="Bunk B."/>
            <person name="Sproer C."/>
            <person name="Carril G.P."/>
            <person name="Riedel T."/>
            <person name="Flores-Herrera P.A."/>
            <person name="Nourdin-Galindo G."/>
            <person name="Marshall S.H."/>
            <person name="Overmann J."/>
        </authorList>
    </citation>
    <scope>NUCLEOTIDE SEQUENCE [LARGE SCALE GENOMIC DNA]</scope>
    <source>
        <strain evidence="1 2">Psal-009</strain>
    </source>
</reference>
<accession>A0A9Q5VLB0</accession>
<dbReference type="PROSITE" id="PS51208">
    <property type="entry name" value="AUTOTRANSPORTER"/>
    <property type="match status" value="1"/>
</dbReference>
<organism evidence="1 2">
    <name type="scientific">Piscirickettsia salmonis</name>
    <dbReference type="NCBI Taxonomy" id="1238"/>
    <lineage>
        <taxon>Bacteria</taxon>
        <taxon>Pseudomonadati</taxon>
        <taxon>Pseudomonadota</taxon>
        <taxon>Gammaproteobacteria</taxon>
        <taxon>Thiotrichales</taxon>
        <taxon>Piscirickettsiaceae</taxon>
        <taxon>Piscirickettsia</taxon>
    </lineage>
</organism>
<protein>
    <submittedName>
        <fullName evidence="1">Uncharacterized protein</fullName>
    </submittedName>
</protein>
<dbReference type="InterPro" id="IPR005546">
    <property type="entry name" value="Autotransporte_beta"/>
</dbReference>